<name>A0A1C5JJR8_9ACTN</name>
<keyword evidence="5" id="KW-1185">Reference proteome</keyword>
<keyword evidence="2" id="KW-0812">Transmembrane</keyword>
<protein>
    <recommendedName>
        <fullName evidence="6">DUF916 domain-containing protein</fullName>
    </recommendedName>
</protein>
<keyword evidence="2" id="KW-1133">Transmembrane helix</keyword>
<feature type="transmembrane region" description="Helical" evidence="2">
    <location>
        <begin position="315"/>
        <end position="335"/>
    </location>
</feature>
<sequence>MAARSRRTVAALAALTVLSGTAVAGAPASADGRGGAGGARPDGRIGVQLLEATRGRRDDPRASIYLIDHVNPGTRMTRRFAVTNTSSGPQRIRLSVGPAEIKENEFVPADDPRANELPEWVTVNRSSFVAPPDSTTELRATVAVPPNAPRGERYGAIWAAVTSRQKDRAGTEIQQVNRVGIRLYLDVGPGGDPPSDFTIGDLLPGRGDTGAPVVRAAVHNTGERALDMVGKLWLSDGPGGLSAGPFPARLGTTVPIGGTAQVEVPLDRQLPDGPWRVRLRLESGRLHREVSGTLTFPDGRNVWGDAAKADRYPRWALLLAGLVALLLAVLPFVAFPKLRARVRGQLARR</sequence>
<evidence type="ECO:0000313" key="5">
    <source>
        <dbReference type="Proteomes" id="UP000199360"/>
    </source>
</evidence>
<organism evidence="4 5">
    <name type="scientific">Micromonospora humi</name>
    <dbReference type="NCBI Taxonomy" id="745366"/>
    <lineage>
        <taxon>Bacteria</taxon>
        <taxon>Bacillati</taxon>
        <taxon>Actinomycetota</taxon>
        <taxon>Actinomycetes</taxon>
        <taxon>Micromonosporales</taxon>
        <taxon>Micromonosporaceae</taxon>
        <taxon>Micromonospora</taxon>
    </lineage>
</organism>
<dbReference type="AlphaFoldDB" id="A0A1C5JJR8"/>
<feature type="chain" id="PRO_5039529026" description="DUF916 domain-containing protein" evidence="3">
    <location>
        <begin position="25"/>
        <end position="349"/>
    </location>
</feature>
<proteinExistence type="predicted"/>
<evidence type="ECO:0008006" key="6">
    <source>
        <dbReference type="Google" id="ProtNLM"/>
    </source>
</evidence>
<dbReference type="STRING" id="745366.GA0070213_111145"/>
<dbReference type="EMBL" id="FMDM01000011">
    <property type="protein sequence ID" value="SCG70469.1"/>
    <property type="molecule type" value="Genomic_DNA"/>
</dbReference>
<dbReference type="RefSeq" id="WP_091067358.1">
    <property type="nucleotide sequence ID" value="NZ_FMDM01000011.1"/>
</dbReference>
<evidence type="ECO:0000313" key="4">
    <source>
        <dbReference type="EMBL" id="SCG70469.1"/>
    </source>
</evidence>
<evidence type="ECO:0000256" key="3">
    <source>
        <dbReference type="SAM" id="SignalP"/>
    </source>
</evidence>
<accession>A0A1C5JJR8</accession>
<dbReference type="OrthoDB" id="3212949at2"/>
<dbReference type="Proteomes" id="UP000199360">
    <property type="component" value="Unassembled WGS sequence"/>
</dbReference>
<evidence type="ECO:0000256" key="1">
    <source>
        <dbReference type="SAM" id="MobiDB-lite"/>
    </source>
</evidence>
<feature type="signal peptide" evidence="3">
    <location>
        <begin position="1"/>
        <end position="24"/>
    </location>
</feature>
<keyword evidence="2" id="KW-0472">Membrane</keyword>
<dbReference type="PROSITE" id="PS50096">
    <property type="entry name" value="IQ"/>
    <property type="match status" value="1"/>
</dbReference>
<gene>
    <name evidence="4" type="ORF">GA0070213_111145</name>
</gene>
<keyword evidence="3" id="KW-0732">Signal</keyword>
<evidence type="ECO:0000256" key="2">
    <source>
        <dbReference type="SAM" id="Phobius"/>
    </source>
</evidence>
<reference evidence="5" key="1">
    <citation type="submission" date="2016-06" db="EMBL/GenBank/DDBJ databases">
        <authorList>
            <person name="Varghese N."/>
            <person name="Submissions Spin"/>
        </authorList>
    </citation>
    <scope>NUCLEOTIDE SEQUENCE [LARGE SCALE GENOMIC DNA]</scope>
    <source>
        <strain evidence="5">DSM 45647</strain>
    </source>
</reference>
<feature type="region of interest" description="Disordered" evidence="1">
    <location>
        <begin position="24"/>
        <end position="43"/>
    </location>
</feature>